<feature type="transmembrane region" description="Helical" evidence="7">
    <location>
        <begin position="39"/>
        <end position="57"/>
    </location>
</feature>
<evidence type="ECO:0000256" key="7">
    <source>
        <dbReference type="SAM" id="Phobius"/>
    </source>
</evidence>
<dbReference type="InterPro" id="IPR051258">
    <property type="entry name" value="Diverse_Substrate_Transporter"/>
</dbReference>
<evidence type="ECO:0000256" key="2">
    <source>
        <dbReference type="ARBA" id="ARBA00007362"/>
    </source>
</evidence>
<evidence type="ECO:0000256" key="1">
    <source>
        <dbReference type="ARBA" id="ARBA00004651"/>
    </source>
</evidence>
<keyword evidence="6 7" id="KW-0472">Membrane</keyword>
<gene>
    <name evidence="9" type="ORF">HBE96_13920</name>
</gene>
<dbReference type="PANTHER" id="PTHR42920:SF5">
    <property type="entry name" value="EAMA DOMAIN-CONTAINING PROTEIN"/>
    <property type="match status" value="1"/>
</dbReference>
<sequence>MKTKKLKSNLLLLLAATIWGFAFVAQVVGGKYIGAFTFNAVRFALGSISLIPLILFYNDSEKKHEHFKELKKAFWPGIIVGIFIFLGSSFQQVGIAYTTAGKAAFITGLYIVIVPIFGVFLKQHININNWIGVIVAVIGLYFLCITDKFSISYGDFLQLICAFFFAVQILLIDNFSKKLNILKLAFIQFVTCSMLSLVSALFVEKISMSSILLAAVPILYGGILSCGVAYTLQIVAQKNAEPSQAAIIMSMEAVFGSIGGVLILKESIGIRGAWGCALMLMGMLLAQINIKKKDNSSCDVQRSEVKGEDKSATDF</sequence>
<evidence type="ECO:0000313" key="9">
    <source>
        <dbReference type="EMBL" id="NMM63750.1"/>
    </source>
</evidence>
<organism evidence="9 10">
    <name type="scientific">Clostridium muellerianum</name>
    <dbReference type="NCBI Taxonomy" id="2716538"/>
    <lineage>
        <taxon>Bacteria</taxon>
        <taxon>Bacillati</taxon>
        <taxon>Bacillota</taxon>
        <taxon>Clostridia</taxon>
        <taxon>Eubacteriales</taxon>
        <taxon>Clostridiaceae</taxon>
        <taxon>Clostridium</taxon>
    </lineage>
</organism>
<comment type="subcellular location">
    <subcellularLocation>
        <location evidence="1">Cell membrane</location>
        <topology evidence="1">Multi-pass membrane protein</topology>
    </subcellularLocation>
</comment>
<dbReference type="InterPro" id="IPR037185">
    <property type="entry name" value="EmrE-like"/>
</dbReference>
<feature type="domain" description="EamA" evidence="8">
    <location>
        <begin position="8"/>
        <end position="143"/>
    </location>
</feature>
<keyword evidence="3" id="KW-1003">Cell membrane</keyword>
<feature type="transmembrane region" description="Helical" evidence="7">
    <location>
        <begin position="270"/>
        <end position="288"/>
    </location>
</feature>
<evidence type="ECO:0000256" key="3">
    <source>
        <dbReference type="ARBA" id="ARBA00022475"/>
    </source>
</evidence>
<feature type="transmembrane region" description="Helical" evidence="7">
    <location>
        <begin position="130"/>
        <end position="150"/>
    </location>
</feature>
<evidence type="ECO:0000256" key="4">
    <source>
        <dbReference type="ARBA" id="ARBA00022692"/>
    </source>
</evidence>
<feature type="transmembrane region" description="Helical" evidence="7">
    <location>
        <begin position="244"/>
        <end position="264"/>
    </location>
</feature>
<dbReference type="GO" id="GO:0005886">
    <property type="term" value="C:plasma membrane"/>
    <property type="evidence" value="ECO:0007669"/>
    <property type="project" value="UniProtKB-SubCell"/>
</dbReference>
<feature type="transmembrane region" description="Helical" evidence="7">
    <location>
        <begin position="103"/>
        <end position="121"/>
    </location>
</feature>
<keyword evidence="4 7" id="KW-0812">Transmembrane</keyword>
<feature type="transmembrane region" description="Helical" evidence="7">
    <location>
        <begin position="78"/>
        <end position="97"/>
    </location>
</feature>
<keyword evidence="10" id="KW-1185">Reference proteome</keyword>
<keyword evidence="5 7" id="KW-1133">Transmembrane helix</keyword>
<dbReference type="SUPFAM" id="SSF103481">
    <property type="entry name" value="Multidrug resistance efflux transporter EmrE"/>
    <property type="match status" value="2"/>
</dbReference>
<dbReference type="InterPro" id="IPR000620">
    <property type="entry name" value="EamA_dom"/>
</dbReference>
<dbReference type="EMBL" id="JABBNI010000025">
    <property type="protein sequence ID" value="NMM63750.1"/>
    <property type="molecule type" value="Genomic_DNA"/>
</dbReference>
<dbReference type="Pfam" id="PF00892">
    <property type="entry name" value="EamA"/>
    <property type="match status" value="2"/>
</dbReference>
<dbReference type="RefSeq" id="WP_169298334.1">
    <property type="nucleotide sequence ID" value="NZ_JABBNI010000025.1"/>
</dbReference>
<protein>
    <submittedName>
        <fullName evidence="9">DMT family transporter</fullName>
    </submittedName>
</protein>
<comment type="caution">
    <text evidence="9">The sequence shown here is derived from an EMBL/GenBank/DDBJ whole genome shotgun (WGS) entry which is preliminary data.</text>
</comment>
<comment type="similarity">
    <text evidence="2">Belongs to the EamA transporter family.</text>
</comment>
<evidence type="ECO:0000256" key="6">
    <source>
        <dbReference type="ARBA" id="ARBA00023136"/>
    </source>
</evidence>
<feature type="domain" description="EamA" evidence="8">
    <location>
        <begin position="153"/>
        <end position="285"/>
    </location>
</feature>
<dbReference type="AlphaFoldDB" id="A0A7Y0HP14"/>
<name>A0A7Y0HP14_9CLOT</name>
<accession>A0A7Y0HP14</accession>
<feature type="transmembrane region" description="Helical" evidence="7">
    <location>
        <begin position="156"/>
        <end position="172"/>
    </location>
</feature>
<evidence type="ECO:0000259" key="8">
    <source>
        <dbReference type="Pfam" id="PF00892"/>
    </source>
</evidence>
<feature type="transmembrane region" description="Helical" evidence="7">
    <location>
        <begin position="184"/>
        <end position="203"/>
    </location>
</feature>
<evidence type="ECO:0000256" key="5">
    <source>
        <dbReference type="ARBA" id="ARBA00022989"/>
    </source>
</evidence>
<dbReference type="PANTHER" id="PTHR42920">
    <property type="entry name" value="OS03G0707200 PROTEIN-RELATED"/>
    <property type="match status" value="1"/>
</dbReference>
<dbReference type="Proteomes" id="UP000537131">
    <property type="component" value="Unassembled WGS sequence"/>
</dbReference>
<feature type="transmembrane region" description="Helical" evidence="7">
    <location>
        <begin position="209"/>
        <end position="232"/>
    </location>
</feature>
<proteinExistence type="inferred from homology"/>
<reference evidence="9 10" key="1">
    <citation type="submission" date="2020-06" db="EMBL/GenBank/DDBJ databases">
        <title>Complete Genome Sequence of Clostridium muelleri sp. nov. P21T, an Acid-Alcohol Producing Acetogen Isolated from Old Hay.</title>
        <authorList>
            <person name="Duncan K.E."/>
            <person name="Tanner R.S."/>
        </authorList>
    </citation>
    <scope>NUCLEOTIDE SEQUENCE [LARGE SCALE GENOMIC DNA]</scope>
    <source>
        <strain evidence="9 10">P21</strain>
    </source>
</reference>
<evidence type="ECO:0000313" key="10">
    <source>
        <dbReference type="Proteomes" id="UP000537131"/>
    </source>
</evidence>